<dbReference type="AlphaFoldDB" id="A0A443S3Y9"/>
<dbReference type="InterPro" id="IPR001828">
    <property type="entry name" value="ANF_lig-bd_rcpt"/>
</dbReference>
<evidence type="ECO:0000313" key="7">
    <source>
        <dbReference type="EMBL" id="RWS22250.1"/>
    </source>
</evidence>
<comment type="subcellular location">
    <subcellularLocation>
        <location evidence="1">Membrane</location>
    </subcellularLocation>
</comment>
<organism evidence="7 8">
    <name type="scientific">Leptotrombidium deliense</name>
    <dbReference type="NCBI Taxonomy" id="299467"/>
    <lineage>
        <taxon>Eukaryota</taxon>
        <taxon>Metazoa</taxon>
        <taxon>Ecdysozoa</taxon>
        <taxon>Arthropoda</taxon>
        <taxon>Chelicerata</taxon>
        <taxon>Arachnida</taxon>
        <taxon>Acari</taxon>
        <taxon>Acariformes</taxon>
        <taxon>Trombidiformes</taxon>
        <taxon>Prostigmata</taxon>
        <taxon>Anystina</taxon>
        <taxon>Parasitengona</taxon>
        <taxon>Trombiculoidea</taxon>
        <taxon>Trombiculidae</taxon>
        <taxon>Leptotrombidium</taxon>
    </lineage>
</organism>
<protein>
    <submittedName>
        <fullName evidence="7">Metabotropic glutamate receptor B-like protein</fullName>
    </submittedName>
</protein>
<dbReference type="STRING" id="299467.A0A443S3Y9"/>
<dbReference type="Proteomes" id="UP000288716">
    <property type="component" value="Unassembled WGS sequence"/>
</dbReference>
<evidence type="ECO:0000256" key="2">
    <source>
        <dbReference type="ARBA" id="ARBA00022692"/>
    </source>
</evidence>
<name>A0A443S3Y9_9ACAR</name>
<evidence type="ECO:0000259" key="6">
    <source>
        <dbReference type="Pfam" id="PF01094"/>
    </source>
</evidence>
<proteinExistence type="predicted"/>
<dbReference type="VEuPathDB" id="VectorBase:LDEU009790"/>
<keyword evidence="2" id="KW-0812">Transmembrane</keyword>
<keyword evidence="8" id="KW-1185">Reference proteome</keyword>
<evidence type="ECO:0000256" key="1">
    <source>
        <dbReference type="ARBA" id="ARBA00004370"/>
    </source>
</evidence>
<feature type="non-terminal residue" evidence="7">
    <location>
        <position position="1"/>
    </location>
</feature>
<reference evidence="7 8" key="1">
    <citation type="journal article" date="2018" name="Gigascience">
        <title>Genomes of trombidid mites reveal novel predicted allergens and laterally-transferred genes associated with secondary metabolism.</title>
        <authorList>
            <person name="Dong X."/>
            <person name="Chaisiri K."/>
            <person name="Xia D."/>
            <person name="Armstrong S.D."/>
            <person name="Fang Y."/>
            <person name="Donnelly M.J."/>
            <person name="Kadowaki T."/>
            <person name="McGarry J.W."/>
            <person name="Darby A.C."/>
            <person name="Makepeace B.L."/>
        </authorList>
    </citation>
    <scope>NUCLEOTIDE SEQUENCE [LARGE SCALE GENOMIC DNA]</scope>
    <source>
        <strain evidence="7">UoL-UT</strain>
    </source>
</reference>
<accession>A0A443S3Y9</accession>
<dbReference type="EMBL" id="NCKV01009349">
    <property type="protein sequence ID" value="RWS22250.1"/>
    <property type="molecule type" value="Genomic_DNA"/>
</dbReference>
<gene>
    <name evidence="7" type="ORF">B4U80_11664</name>
</gene>
<keyword evidence="4" id="KW-0472">Membrane</keyword>
<evidence type="ECO:0000256" key="3">
    <source>
        <dbReference type="ARBA" id="ARBA00022989"/>
    </source>
</evidence>
<dbReference type="Gene3D" id="3.40.50.2300">
    <property type="match status" value="2"/>
</dbReference>
<dbReference type="Gene3D" id="2.10.50.30">
    <property type="entry name" value="GPCR, family 3, nine cysteines domain"/>
    <property type="match status" value="1"/>
</dbReference>
<keyword evidence="5" id="KW-0325">Glycoprotein</keyword>
<dbReference type="InterPro" id="IPR050726">
    <property type="entry name" value="mGluR"/>
</dbReference>
<dbReference type="InterPro" id="IPR028082">
    <property type="entry name" value="Peripla_BP_I"/>
</dbReference>
<dbReference type="Pfam" id="PF01094">
    <property type="entry name" value="ANF_receptor"/>
    <property type="match status" value="1"/>
</dbReference>
<evidence type="ECO:0000256" key="5">
    <source>
        <dbReference type="ARBA" id="ARBA00023180"/>
    </source>
</evidence>
<evidence type="ECO:0000256" key="4">
    <source>
        <dbReference type="ARBA" id="ARBA00023136"/>
    </source>
</evidence>
<feature type="domain" description="Receptor ligand binding region" evidence="6">
    <location>
        <begin position="28"/>
        <end position="408"/>
    </location>
</feature>
<dbReference type="InterPro" id="IPR038550">
    <property type="entry name" value="GPCR_3_9-Cys_sf"/>
</dbReference>
<comment type="caution">
    <text evidence="7">The sequence shown here is derived from an EMBL/GenBank/DDBJ whole genome shotgun (WGS) entry which is preliminary data.</text>
</comment>
<dbReference type="SUPFAM" id="SSF53822">
    <property type="entry name" value="Periplasmic binding protein-like I"/>
    <property type="match status" value="1"/>
</dbReference>
<evidence type="ECO:0000313" key="8">
    <source>
        <dbReference type="Proteomes" id="UP000288716"/>
    </source>
</evidence>
<dbReference type="GO" id="GO:0016020">
    <property type="term" value="C:membrane"/>
    <property type="evidence" value="ECO:0007669"/>
    <property type="project" value="UniProtKB-SubCell"/>
</dbReference>
<keyword evidence="7" id="KW-0675">Receptor</keyword>
<keyword evidence="3" id="KW-1133">Transmembrane helix</keyword>
<dbReference type="PANTHER" id="PTHR24060">
    <property type="entry name" value="METABOTROPIC GLUTAMATE RECEPTOR"/>
    <property type="match status" value="1"/>
</dbReference>
<sequence>IKNILFQTEFIHYEDYLEKDAVVFLIETFYMAIDRLNSMALIPGIRFEGEVVVLTKNKPIQQQLSKFTKLVSMQNTNQSKLLGVVDATQEKISEKSTNILSEYNIPILKSMIISASDFATSNYSLHARTYNTFATLMKPITAVLQQMKWHQVQYVNTVDSVANEFVSEMNKSHIQTDKTYSFYNLYLEEVISSASCDHIADALIKNSNTSVIVLMVDGKLEKCLLESVHKKSVKTKFHWVSAYYNEKRNYTGVESTANGLLSLYYQPMSNVTEIIAEHVKSINVEGNTRNPLCHEHFSQSISEITTNTANSTSVHLCSVDKFREFTMLNDLYVGIADAVYAYVFAFKDVVSKVCGSNSNYCEEAKNVSAEQFFNKYLMKVVFTDITGKQEVAFYNKERKFRVEVEQFKKHVGKYERVKVGDYNEPRLTFDKNRVCLENIPSTCYPTCKNGYRKVENPLNICCWICEKCGSNEIVVNNTECMSCKFGEVPNKNQTACRAIDLIDIFANLSSTLQRIEGKFTDLEKRMKTLEDTKCNH</sequence>